<keyword evidence="2" id="KW-1185">Reference proteome</keyword>
<accession>A0AAW0JMN4</accession>
<dbReference type="GO" id="GO:0000287">
    <property type="term" value="F:magnesium ion binding"/>
    <property type="evidence" value="ECO:0007669"/>
    <property type="project" value="InterPro"/>
</dbReference>
<dbReference type="Gene3D" id="3.20.20.60">
    <property type="entry name" value="Phosphoenolpyruvate-binding domains"/>
    <property type="match status" value="1"/>
</dbReference>
<dbReference type="Proteomes" id="UP001488838">
    <property type="component" value="Unassembled WGS sequence"/>
</dbReference>
<comment type="caution">
    <text evidence="1">The sequence shown here is derived from an EMBL/GenBank/DDBJ whole genome shotgun (WGS) entry which is preliminary data.</text>
</comment>
<dbReference type="InterPro" id="IPR001697">
    <property type="entry name" value="Pyr_Knase"/>
</dbReference>
<sequence length="308" mass="35190">MKPGLTPSLNKYTSAPIKAHDTFCWSCVLICGYVVDIFKPEMNMASLDFSDGTQKYHRDSIKNVCTDMEHFKSHSILYLLTAVALNVKIGLIKDSICNKYTTKTPSEGHSGSLYMAKCHGNTEWLDLMNVCEVVEFGSKIYWTAGSFHCRLRRMANVHEIRKVLGEEETDNNNISKMENHNVRRFDEILEVSDEIMKLMSRQCNLAGKCGTFPNAHPREYNQEAPPHCAECSDITNIVIDREDYIMLDASALSAMKTTFKHCNETIIMFTKFGRSAHQVTRYCPLAFMIVVTRNHQTVNQEHVYCDIF</sequence>
<dbReference type="InterPro" id="IPR015813">
    <property type="entry name" value="Pyrv/PenolPyrv_kinase-like_dom"/>
</dbReference>
<dbReference type="PANTHER" id="PTHR11817">
    <property type="entry name" value="PYRUVATE KINASE"/>
    <property type="match status" value="1"/>
</dbReference>
<evidence type="ECO:0000313" key="2">
    <source>
        <dbReference type="Proteomes" id="UP001488838"/>
    </source>
</evidence>
<dbReference type="AlphaFoldDB" id="A0AAW0JMN4"/>
<dbReference type="EMBL" id="JBBHLL010000028">
    <property type="protein sequence ID" value="KAK7827998.1"/>
    <property type="molecule type" value="Genomic_DNA"/>
</dbReference>
<dbReference type="GO" id="GO:0030955">
    <property type="term" value="F:potassium ion binding"/>
    <property type="evidence" value="ECO:0007669"/>
    <property type="project" value="InterPro"/>
</dbReference>
<organism evidence="1 2">
    <name type="scientific">Myodes glareolus</name>
    <name type="common">Bank vole</name>
    <name type="synonym">Clethrionomys glareolus</name>
    <dbReference type="NCBI Taxonomy" id="447135"/>
    <lineage>
        <taxon>Eukaryota</taxon>
        <taxon>Metazoa</taxon>
        <taxon>Chordata</taxon>
        <taxon>Craniata</taxon>
        <taxon>Vertebrata</taxon>
        <taxon>Euteleostomi</taxon>
        <taxon>Mammalia</taxon>
        <taxon>Eutheria</taxon>
        <taxon>Euarchontoglires</taxon>
        <taxon>Glires</taxon>
        <taxon>Rodentia</taxon>
        <taxon>Myomorpha</taxon>
        <taxon>Muroidea</taxon>
        <taxon>Cricetidae</taxon>
        <taxon>Arvicolinae</taxon>
        <taxon>Myodes</taxon>
    </lineage>
</organism>
<protein>
    <submittedName>
        <fullName evidence="1">Uncharacterized protein</fullName>
    </submittedName>
</protein>
<dbReference type="GO" id="GO:0004743">
    <property type="term" value="F:pyruvate kinase activity"/>
    <property type="evidence" value="ECO:0007669"/>
    <property type="project" value="InterPro"/>
</dbReference>
<dbReference type="InterPro" id="IPR040442">
    <property type="entry name" value="Pyrv_kinase-like_dom_sf"/>
</dbReference>
<dbReference type="SUPFAM" id="SSF51621">
    <property type="entry name" value="Phosphoenolpyruvate/pyruvate domain"/>
    <property type="match status" value="1"/>
</dbReference>
<name>A0AAW0JMN4_MYOGA</name>
<feature type="non-terminal residue" evidence="1">
    <location>
        <position position="308"/>
    </location>
</feature>
<gene>
    <name evidence="1" type="ORF">U0070_013624</name>
</gene>
<evidence type="ECO:0000313" key="1">
    <source>
        <dbReference type="EMBL" id="KAK7827998.1"/>
    </source>
</evidence>
<reference evidence="1 2" key="1">
    <citation type="journal article" date="2023" name="bioRxiv">
        <title>Conserved and derived expression patterns and positive selection on dental genes reveal complex evolutionary context of ever-growing rodent molars.</title>
        <authorList>
            <person name="Calamari Z.T."/>
            <person name="Song A."/>
            <person name="Cohen E."/>
            <person name="Akter M."/>
            <person name="Roy R.D."/>
            <person name="Hallikas O."/>
            <person name="Christensen M.M."/>
            <person name="Li P."/>
            <person name="Marangoni P."/>
            <person name="Jernvall J."/>
            <person name="Klein O.D."/>
        </authorList>
    </citation>
    <scope>NUCLEOTIDE SEQUENCE [LARGE SCALE GENOMIC DNA]</scope>
    <source>
        <strain evidence="1">V071</strain>
    </source>
</reference>
<dbReference type="InterPro" id="IPR036918">
    <property type="entry name" value="Pyrv_Knase_C_sf"/>
</dbReference>
<dbReference type="SUPFAM" id="SSF52935">
    <property type="entry name" value="PK C-terminal domain-like"/>
    <property type="match status" value="1"/>
</dbReference>
<proteinExistence type="predicted"/>